<dbReference type="GO" id="GO:0008168">
    <property type="term" value="F:methyltransferase activity"/>
    <property type="evidence" value="ECO:0007669"/>
    <property type="project" value="UniProtKB-KW"/>
</dbReference>
<keyword evidence="1" id="KW-0489">Methyltransferase</keyword>
<dbReference type="PANTHER" id="PTHR43861:SF6">
    <property type="entry name" value="METHYLTRANSFERASE TYPE 11"/>
    <property type="match status" value="1"/>
</dbReference>
<sequence length="216" mass="23914">MTYFQKVRREIEPLLPAAPARILEIGCGAGATLAWLKQRWPQAETFGVEGHRPLEPLLRTRLDNVLIHDLEQPLPDLGKFDLILALDVLEHLRDPWAVLGTLRQTVLAPGGVVIVSVPNVAHYSVTVPLAFGGRFTYAEDGLLDRTHLRFFDEDGARGLMAAAGLTVTDGVATGFAGLRQTLAQKLSFGLLQRYITMQFVMRGEAGGSPMRRWRIF</sequence>
<evidence type="ECO:0000313" key="2">
    <source>
        <dbReference type="Proteomes" id="UP000464468"/>
    </source>
</evidence>
<name>A0A7Z2NXR9_9SPHN</name>
<dbReference type="Pfam" id="PF13489">
    <property type="entry name" value="Methyltransf_23"/>
    <property type="match status" value="1"/>
</dbReference>
<dbReference type="SUPFAM" id="SSF53335">
    <property type="entry name" value="S-adenosyl-L-methionine-dependent methyltransferases"/>
    <property type="match status" value="1"/>
</dbReference>
<keyword evidence="2" id="KW-1185">Reference proteome</keyword>
<dbReference type="AlphaFoldDB" id="A0A7Z2NXR9"/>
<accession>A0A7Z2NXR9</accession>
<reference evidence="1 2" key="1">
    <citation type="submission" date="2020-01" db="EMBL/GenBank/DDBJ databases">
        <title>Sphingomonas sp. C33 whole genome sequece.</title>
        <authorList>
            <person name="Park C."/>
        </authorList>
    </citation>
    <scope>NUCLEOTIDE SEQUENCE [LARGE SCALE GENOMIC DNA]</scope>
    <source>
        <strain evidence="1 2">C33</strain>
    </source>
</reference>
<gene>
    <name evidence="1" type="ORF">GVO57_03780</name>
</gene>
<dbReference type="InterPro" id="IPR029063">
    <property type="entry name" value="SAM-dependent_MTases_sf"/>
</dbReference>
<dbReference type="KEGG" id="schy:GVO57_03780"/>
<evidence type="ECO:0000313" key="1">
    <source>
        <dbReference type="EMBL" id="QHL91773.1"/>
    </source>
</evidence>
<keyword evidence="1" id="KW-0808">Transferase</keyword>
<dbReference type="PANTHER" id="PTHR43861">
    <property type="entry name" value="TRANS-ACONITATE 2-METHYLTRANSFERASE-RELATED"/>
    <property type="match status" value="1"/>
</dbReference>
<dbReference type="CDD" id="cd02440">
    <property type="entry name" value="AdoMet_MTases"/>
    <property type="match status" value="1"/>
</dbReference>
<dbReference type="Gene3D" id="3.40.50.150">
    <property type="entry name" value="Vaccinia Virus protein VP39"/>
    <property type="match status" value="1"/>
</dbReference>
<dbReference type="EMBL" id="CP047895">
    <property type="protein sequence ID" value="QHL91773.1"/>
    <property type="molecule type" value="Genomic_DNA"/>
</dbReference>
<dbReference type="GO" id="GO:0032259">
    <property type="term" value="P:methylation"/>
    <property type="evidence" value="ECO:0007669"/>
    <property type="project" value="UniProtKB-KW"/>
</dbReference>
<proteinExistence type="predicted"/>
<organism evidence="1 2">
    <name type="scientific">Sphingomonas changnyeongensis</name>
    <dbReference type="NCBI Taxonomy" id="2698679"/>
    <lineage>
        <taxon>Bacteria</taxon>
        <taxon>Pseudomonadati</taxon>
        <taxon>Pseudomonadota</taxon>
        <taxon>Alphaproteobacteria</taxon>
        <taxon>Sphingomonadales</taxon>
        <taxon>Sphingomonadaceae</taxon>
        <taxon>Sphingomonas</taxon>
    </lineage>
</organism>
<dbReference type="Proteomes" id="UP000464468">
    <property type="component" value="Chromosome"/>
</dbReference>
<protein>
    <submittedName>
        <fullName evidence="1">Methyltransferase domain-containing protein</fullName>
    </submittedName>
</protein>